<feature type="transmembrane region" description="Helical" evidence="8">
    <location>
        <begin position="212"/>
        <end position="234"/>
    </location>
</feature>
<feature type="domain" description="GP-PDE" evidence="9">
    <location>
        <begin position="248"/>
        <end position="506"/>
    </location>
</feature>
<keyword evidence="7" id="KW-0325">Glycoprotein</keyword>
<organism evidence="10 11">
    <name type="scientific">Scyliorhinus torazame</name>
    <name type="common">Cloudy catshark</name>
    <name type="synonym">Catulus torazame</name>
    <dbReference type="NCBI Taxonomy" id="75743"/>
    <lineage>
        <taxon>Eukaryota</taxon>
        <taxon>Metazoa</taxon>
        <taxon>Chordata</taxon>
        <taxon>Craniata</taxon>
        <taxon>Vertebrata</taxon>
        <taxon>Chondrichthyes</taxon>
        <taxon>Elasmobranchii</taxon>
        <taxon>Galeomorphii</taxon>
        <taxon>Galeoidea</taxon>
        <taxon>Carcharhiniformes</taxon>
        <taxon>Scyliorhinidae</taxon>
        <taxon>Scyliorhinus</taxon>
    </lineage>
</organism>
<dbReference type="InterPro" id="IPR030395">
    <property type="entry name" value="GP_PDE_dom"/>
</dbReference>
<sequence>MGSTATQLTKIKLGKLQIVRRRLLQRYEYQPFLSCLAGLYGCQWRRYQRTRILPGEFCCSKFEFFCFGILVVTFGLAFVLLYFWGEARNDYNDFDWNFYGGKWVPWSVVVLGVAGAFFTYIAILLVLAICLLSEGQRLHLFWCHKIGIVVVLGVCAVAIGFLYHRWHEEWNTFALSFQVTAPYLHIGALAAMTVLSWPVAQHFATMNRKVPRAIILGLYFAVLLFLYLVPLGMYSPCIKEKGTLGSKPAIIGHRGAPMLAPENTLMSFEKTIELGADGLETDVTISWDGVPFLMHDQTLRRTTNVGEVFPNNKTRNAAYFIWDELAELNAGKWFLQDNPFRTKHLLSREDKRKAGRQTVCKLSELLKLAAIHGKVIIFDLYRPPQKHPHRNTFIVQTISTIQESGINESLILWLPNALRSGVQQMIPGFVHIHGGKKPIEELQLEKIDNLNVRYSEISSKEIRMYAAANISTNLYVVSELWLFSLVWCAGAHSVITNAPQQLKELRRPWFLMTPSQYQMMWILSDVVSAVLIIMIFVFNWWRENGLPRFPNERSKSENLVYSKFQTRFNNVWSISGEARHHGNRMPNASAASEAIGLA</sequence>
<keyword evidence="5 8" id="KW-1133">Transmembrane helix</keyword>
<dbReference type="PANTHER" id="PTHR23344">
    <property type="entry name" value="GLYCEROPHOSPHORYL DIESTER PHOSPHODIESTERASE"/>
    <property type="match status" value="1"/>
</dbReference>
<dbReference type="InterPro" id="IPR017946">
    <property type="entry name" value="PLC-like_Pdiesterase_TIM-brl"/>
</dbReference>
<protein>
    <recommendedName>
        <fullName evidence="9">GP-PDE domain-containing protein</fullName>
    </recommendedName>
</protein>
<evidence type="ECO:0000259" key="9">
    <source>
        <dbReference type="PROSITE" id="PS51704"/>
    </source>
</evidence>
<feature type="transmembrane region" description="Helical" evidence="8">
    <location>
        <begin position="104"/>
        <end position="130"/>
    </location>
</feature>
<dbReference type="Proteomes" id="UP000288216">
    <property type="component" value="Unassembled WGS sequence"/>
</dbReference>
<evidence type="ECO:0000313" key="10">
    <source>
        <dbReference type="EMBL" id="GCB71646.1"/>
    </source>
</evidence>
<keyword evidence="3 8" id="KW-0812">Transmembrane</keyword>
<dbReference type="AlphaFoldDB" id="A0A401PEV0"/>
<dbReference type="STRING" id="75743.A0A401PEV0"/>
<feature type="transmembrane region" description="Helical" evidence="8">
    <location>
        <begin position="519"/>
        <end position="541"/>
    </location>
</feature>
<dbReference type="GO" id="GO:0006629">
    <property type="term" value="P:lipid metabolic process"/>
    <property type="evidence" value="ECO:0007669"/>
    <property type="project" value="InterPro"/>
</dbReference>
<feature type="transmembrane region" description="Helical" evidence="8">
    <location>
        <begin position="142"/>
        <end position="163"/>
    </location>
</feature>
<dbReference type="OrthoDB" id="1058301at2759"/>
<dbReference type="PANTHER" id="PTHR23344:SF13">
    <property type="entry name" value="GLYCEROPHOSPHODIESTER PHOSPHODIESTERASE DOMAIN-CONTAINING PROTEIN 4"/>
    <property type="match status" value="1"/>
</dbReference>
<feature type="transmembrane region" description="Helical" evidence="8">
    <location>
        <begin position="64"/>
        <end position="84"/>
    </location>
</feature>
<feature type="transmembrane region" description="Helical" evidence="8">
    <location>
        <begin position="183"/>
        <end position="200"/>
    </location>
</feature>
<evidence type="ECO:0000313" key="11">
    <source>
        <dbReference type="Proteomes" id="UP000288216"/>
    </source>
</evidence>
<evidence type="ECO:0000256" key="3">
    <source>
        <dbReference type="ARBA" id="ARBA00022692"/>
    </source>
</evidence>
<keyword evidence="11" id="KW-1185">Reference proteome</keyword>
<evidence type="ECO:0000256" key="4">
    <source>
        <dbReference type="ARBA" id="ARBA00022801"/>
    </source>
</evidence>
<dbReference type="Pfam" id="PF03009">
    <property type="entry name" value="GDPD"/>
    <property type="match status" value="1"/>
</dbReference>
<dbReference type="SUPFAM" id="SSF51695">
    <property type="entry name" value="PLC-like phosphodiesterases"/>
    <property type="match status" value="1"/>
</dbReference>
<dbReference type="OMA" id="HDRRYVR"/>
<comment type="subcellular location">
    <subcellularLocation>
        <location evidence="1">Membrane</location>
        <topology evidence="1">Multi-pass membrane protein</topology>
    </subcellularLocation>
</comment>
<dbReference type="GO" id="GO:0008889">
    <property type="term" value="F:glycerophosphodiester phosphodiesterase activity"/>
    <property type="evidence" value="ECO:0007669"/>
    <property type="project" value="TreeGrafter"/>
</dbReference>
<evidence type="ECO:0000256" key="5">
    <source>
        <dbReference type="ARBA" id="ARBA00022989"/>
    </source>
</evidence>
<dbReference type="PROSITE" id="PS51704">
    <property type="entry name" value="GP_PDE"/>
    <property type="match status" value="1"/>
</dbReference>
<dbReference type="Gene3D" id="3.20.20.190">
    <property type="entry name" value="Phosphatidylinositol (PI) phosphodiesterase"/>
    <property type="match status" value="1"/>
</dbReference>
<evidence type="ECO:0000256" key="7">
    <source>
        <dbReference type="ARBA" id="ARBA00023180"/>
    </source>
</evidence>
<evidence type="ECO:0000256" key="8">
    <source>
        <dbReference type="SAM" id="Phobius"/>
    </source>
</evidence>
<gene>
    <name evidence="10" type="ORF">scyTo_0001645</name>
</gene>
<name>A0A401PEV0_SCYTO</name>
<dbReference type="GO" id="GO:0016020">
    <property type="term" value="C:membrane"/>
    <property type="evidence" value="ECO:0007669"/>
    <property type="project" value="UniProtKB-SubCell"/>
</dbReference>
<comment type="caution">
    <text evidence="10">The sequence shown here is derived from an EMBL/GenBank/DDBJ whole genome shotgun (WGS) entry which is preliminary data.</text>
</comment>
<comment type="similarity">
    <text evidence="2">Belongs to the glycerophosphoryl diester phosphodiesterase family.</text>
</comment>
<evidence type="ECO:0000256" key="6">
    <source>
        <dbReference type="ARBA" id="ARBA00023136"/>
    </source>
</evidence>
<reference evidence="10 11" key="1">
    <citation type="journal article" date="2018" name="Nat. Ecol. Evol.">
        <title>Shark genomes provide insights into elasmobranch evolution and the origin of vertebrates.</title>
        <authorList>
            <person name="Hara Y"/>
            <person name="Yamaguchi K"/>
            <person name="Onimaru K"/>
            <person name="Kadota M"/>
            <person name="Koyanagi M"/>
            <person name="Keeley SD"/>
            <person name="Tatsumi K"/>
            <person name="Tanaka K"/>
            <person name="Motone F"/>
            <person name="Kageyama Y"/>
            <person name="Nozu R"/>
            <person name="Adachi N"/>
            <person name="Nishimura O"/>
            <person name="Nakagawa R"/>
            <person name="Tanegashima C"/>
            <person name="Kiyatake I"/>
            <person name="Matsumoto R"/>
            <person name="Murakumo K"/>
            <person name="Nishida K"/>
            <person name="Terakita A"/>
            <person name="Kuratani S"/>
            <person name="Sato K"/>
            <person name="Hyodo S Kuraku.S."/>
        </authorList>
    </citation>
    <scope>NUCLEOTIDE SEQUENCE [LARGE SCALE GENOMIC DNA]</scope>
</reference>
<dbReference type="EMBL" id="BFAA01000379">
    <property type="protein sequence ID" value="GCB71646.1"/>
    <property type="molecule type" value="Genomic_DNA"/>
</dbReference>
<accession>A0A401PEV0</accession>
<keyword evidence="4" id="KW-0378">Hydrolase</keyword>
<evidence type="ECO:0000256" key="2">
    <source>
        <dbReference type="ARBA" id="ARBA00007277"/>
    </source>
</evidence>
<keyword evidence="6 8" id="KW-0472">Membrane</keyword>
<evidence type="ECO:0000256" key="1">
    <source>
        <dbReference type="ARBA" id="ARBA00004141"/>
    </source>
</evidence>
<proteinExistence type="inferred from homology"/>